<keyword evidence="9 12" id="KW-0521">NADP</keyword>
<gene>
    <name evidence="17" type="ORF">GCM10016234_05690</name>
</gene>
<keyword evidence="11" id="KW-0511">Multifunctional enzyme</keyword>
<dbReference type="RefSeq" id="WP_189501498.1">
    <property type="nucleotide sequence ID" value="NZ_BMZQ01000001.1"/>
</dbReference>
<feature type="binding site" evidence="15">
    <location>
        <position position="91"/>
    </location>
    <ligand>
        <name>Zn(2+)</name>
        <dbReference type="ChEBI" id="CHEBI:29105"/>
        <note>catalytic</note>
    </ligand>
</feature>
<keyword evidence="12" id="KW-0378">Hydrolase</keyword>
<dbReference type="Pfam" id="PF01872">
    <property type="entry name" value="RibD_C"/>
    <property type="match status" value="1"/>
</dbReference>
<dbReference type="EMBL" id="BMZQ01000001">
    <property type="protein sequence ID" value="GHD07358.1"/>
    <property type="molecule type" value="Genomic_DNA"/>
</dbReference>
<keyword evidence="18" id="KW-1185">Reference proteome</keyword>
<dbReference type="InterPro" id="IPR004794">
    <property type="entry name" value="Eubact_RibD"/>
</dbReference>
<evidence type="ECO:0000256" key="14">
    <source>
        <dbReference type="PIRSR" id="PIRSR006769-2"/>
    </source>
</evidence>
<dbReference type="PROSITE" id="PS51747">
    <property type="entry name" value="CYT_DCMP_DEAMINASES_2"/>
    <property type="match status" value="1"/>
</dbReference>
<feature type="binding site" evidence="15">
    <location>
        <position position="57"/>
    </location>
    <ligand>
        <name>Zn(2+)</name>
        <dbReference type="ChEBI" id="CHEBI:29105"/>
        <note>catalytic</note>
    </ligand>
</feature>
<evidence type="ECO:0000256" key="8">
    <source>
        <dbReference type="ARBA" id="ARBA00022833"/>
    </source>
</evidence>
<feature type="active site" description="Proton donor" evidence="13">
    <location>
        <position position="59"/>
    </location>
</feature>
<reference evidence="17" key="2">
    <citation type="submission" date="2020-09" db="EMBL/GenBank/DDBJ databases">
        <authorList>
            <person name="Sun Q."/>
            <person name="Kim S."/>
        </authorList>
    </citation>
    <scope>NUCLEOTIDE SEQUENCE</scope>
    <source>
        <strain evidence="17">KCTC 42249</strain>
    </source>
</reference>
<dbReference type="PANTHER" id="PTHR38011">
    <property type="entry name" value="DIHYDROFOLATE REDUCTASE FAMILY PROTEIN (AFU_ORTHOLOGUE AFUA_8G06820)"/>
    <property type="match status" value="1"/>
</dbReference>
<dbReference type="InterPro" id="IPR050765">
    <property type="entry name" value="Riboflavin_Biosynth_HTPR"/>
</dbReference>
<feature type="domain" description="CMP/dCMP-type deaminase" evidence="16">
    <location>
        <begin position="8"/>
        <end position="130"/>
    </location>
</feature>
<feature type="binding site" evidence="15">
    <location>
        <position position="82"/>
    </location>
    <ligand>
        <name>Zn(2+)</name>
        <dbReference type="ChEBI" id="CHEBI:29105"/>
        <note>catalytic</note>
    </ligand>
</feature>
<evidence type="ECO:0000256" key="10">
    <source>
        <dbReference type="ARBA" id="ARBA00023002"/>
    </source>
</evidence>
<feature type="binding site" evidence="14">
    <location>
        <position position="207"/>
    </location>
    <ligand>
        <name>NADP(+)</name>
        <dbReference type="ChEBI" id="CHEBI:58349"/>
    </ligand>
</feature>
<evidence type="ECO:0000256" key="6">
    <source>
        <dbReference type="ARBA" id="ARBA00022619"/>
    </source>
</evidence>
<feature type="binding site" evidence="14">
    <location>
        <position position="161"/>
    </location>
    <ligand>
        <name>NADP(+)</name>
        <dbReference type="ChEBI" id="CHEBI:58349"/>
    </ligand>
</feature>
<evidence type="ECO:0000259" key="16">
    <source>
        <dbReference type="PROSITE" id="PS51747"/>
    </source>
</evidence>
<dbReference type="InterPro" id="IPR016193">
    <property type="entry name" value="Cytidine_deaminase-like"/>
</dbReference>
<dbReference type="EC" id="3.5.4.26" evidence="12"/>
<dbReference type="GO" id="GO:0008703">
    <property type="term" value="F:5-amino-6-(5-phosphoribosylamino)uracil reductase activity"/>
    <property type="evidence" value="ECO:0007669"/>
    <property type="project" value="UniProtKB-EC"/>
</dbReference>
<evidence type="ECO:0000256" key="4">
    <source>
        <dbReference type="ARBA" id="ARBA00005259"/>
    </source>
</evidence>
<protein>
    <recommendedName>
        <fullName evidence="12">Riboflavin biosynthesis protein RibD</fullName>
    </recommendedName>
    <domain>
        <recommendedName>
            <fullName evidence="12">Diaminohydroxyphosphoribosylaminopyrimidine deaminase</fullName>
            <shortName evidence="12">DRAP deaminase</shortName>
            <ecNumber evidence="12">3.5.4.26</ecNumber>
        </recommendedName>
        <alternativeName>
            <fullName evidence="12">Riboflavin-specific deaminase</fullName>
        </alternativeName>
    </domain>
    <domain>
        <recommendedName>
            <fullName evidence="12">5-amino-6-(5-phosphoribosylamino)uracil reductase</fullName>
            <ecNumber evidence="12">1.1.1.193</ecNumber>
        </recommendedName>
        <alternativeName>
            <fullName evidence="12">HTP reductase</fullName>
        </alternativeName>
    </domain>
</protein>
<comment type="function">
    <text evidence="1 12">Converts 2,5-diamino-6-(ribosylamino)-4(3h)-pyrimidinone 5'-phosphate into 5-amino-6-(ribosylamino)-2,4(1h,3h)-pyrimidinedione 5'-phosphate.</text>
</comment>
<evidence type="ECO:0000313" key="17">
    <source>
        <dbReference type="EMBL" id="GHD07358.1"/>
    </source>
</evidence>
<feature type="binding site" evidence="14">
    <location>
        <position position="203"/>
    </location>
    <ligand>
        <name>substrate</name>
    </ligand>
</feature>
<dbReference type="CDD" id="cd01284">
    <property type="entry name" value="Riboflavin_deaminase-reductase"/>
    <property type="match status" value="1"/>
</dbReference>
<comment type="catalytic activity">
    <reaction evidence="12">
        <text>5-amino-6-(5-phospho-D-ribitylamino)uracil + NADP(+) = 5-amino-6-(5-phospho-D-ribosylamino)uracil + NADPH + H(+)</text>
        <dbReference type="Rhea" id="RHEA:17845"/>
        <dbReference type="ChEBI" id="CHEBI:15378"/>
        <dbReference type="ChEBI" id="CHEBI:57783"/>
        <dbReference type="ChEBI" id="CHEBI:58349"/>
        <dbReference type="ChEBI" id="CHEBI:58421"/>
        <dbReference type="ChEBI" id="CHEBI:58453"/>
        <dbReference type="EC" id="1.1.1.193"/>
    </reaction>
</comment>
<dbReference type="PIRSF" id="PIRSF006769">
    <property type="entry name" value="RibD"/>
    <property type="match status" value="1"/>
</dbReference>
<evidence type="ECO:0000256" key="1">
    <source>
        <dbReference type="ARBA" id="ARBA00002151"/>
    </source>
</evidence>
<feature type="binding site" evidence="14">
    <location>
        <position position="303"/>
    </location>
    <ligand>
        <name>substrate</name>
    </ligand>
</feature>
<keyword evidence="7 12" id="KW-0479">Metal-binding</keyword>
<keyword evidence="10 12" id="KW-0560">Oxidoreductase</keyword>
<feature type="binding site" evidence="14">
    <location>
        <position position="191"/>
    </location>
    <ligand>
        <name>substrate</name>
    </ligand>
</feature>
<dbReference type="Pfam" id="PF00383">
    <property type="entry name" value="dCMP_cyt_deam_1"/>
    <property type="match status" value="1"/>
</dbReference>
<dbReference type="InterPro" id="IPR016192">
    <property type="entry name" value="APOBEC/CMP_deaminase_Zn-bd"/>
</dbReference>
<sequence>MAEAQPNADDRRFMAAAIRLSRRHLGLTGTNPSVATLIVADGVIVGRGVTAIGGRPHAEPQALAEAGERARGTTAYVTLEPCAHHGRTPPCAEALVAAGVTRVVGAASDPDARVAGRGYAILRAAGIEVLEGVLAEEAGDQLRGYLLRSVKRRPEVTLKLAVSADGMIGLTDEGRVAITGETVRRQVHLMRAESDAILIGIKTALADDPELTCRLTGLEARSPVRIVLDRNGRLPASAKLAVTARMVPTMVAALPNAIQPSQRSELESRGVTFLATEAHEGRVALPELLEDLSARGIGTLMVEGGADAAGQFLAEDLVDRLVLFSSTKEIGSAGVRAPITPATVPPSFRLLRESRFGADIGQEWVRAY</sequence>
<evidence type="ECO:0000256" key="12">
    <source>
        <dbReference type="PIRNR" id="PIRNR006769"/>
    </source>
</evidence>
<dbReference type="InterPro" id="IPR002125">
    <property type="entry name" value="CMP_dCMP_dom"/>
</dbReference>
<dbReference type="InterPro" id="IPR002734">
    <property type="entry name" value="RibDG_C"/>
</dbReference>
<dbReference type="PANTHER" id="PTHR38011:SF7">
    <property type="entry name" value="2,5-DIAMINO-6-RIBOSYLAMINO-4(3H)-PYRIMIDINONE 5'-PHOSPHATE REDUCTASE"/>
    <property type="match status" value="1"/>
</dbReference>
<keyword evidence="6 12" id="KW-0686">Riboflavin biosynthesis</keyword>
<reference evidence="17" key="1">
    <citation type="journal article" date="2014" name="Int. J. Syst. Evol. Microbiol.">
        <title>Complete genome sequence of Corynebacterium casei LMG S-19264T (=DSM 44701T), isolated from a smear-ripened cheese.</title>
        <authorList>
            <consortium name="US DOE Joint Genome Institute (JGI-PGF)"/>
            <person name="Walter F."/>
            <person name="Albersmeier A."/>
            <person name="Kalinowski J."/>
            <person name="Ruckert C."/>
        </authorList>
    </citation>
    <scope>NUCLEOTIDE SEQUENCE</scope>
    <source>
        <strain evidence="17">KCTC 42249</strain>
    </source>
</reference>
<feature type="binding site" evidence="14">
    <location>
        <position position="214"/>
    </location>
    <ligand>
        <name>substrate</name>
    </ligand>
</feature>
<accession>A0A8J3GIF3</accession>
<dbReference type="PROSITE" id="PS00903">
    <property type="entry name" value="CYT_DCMP_DEAMINASES_1"/>
    <property type="match status" value="1"/>
</dbReference>
<evidence type="ECO:0000256" key="13">
    <source>
        <dbReference type="PIRSR" id="PIRSR006769-1"/>
    </source>
</evidence>
<organism evidence="17 18">
    <name type="scientific">Tianweitania populi</name>
    <dbReference type="NCBI Taxonomy" id="1607949"/>
    <lineage>
        <taxon>Bacteria</taxon>
        <taxon>Pseudomonadati</taxon>
        <taxon>Pseudomonadota</taxon>
        <taxon>Alphaproteobacteria</taxon>
        <taxon>Hyphomicrobiales</taxon>
        <taxon>Phyllobacteriaceae</taxon>
        <taxon>Tianweitania</taxon>
    </lineage>
</organism>
<dbReference type="GO" id="GO:0008835">
    <property type="term" value="F:diaminohydroxyphosphoribosylaminopyrimidine deaminase activity"/>
    <property type="evidence" value="ECO:0007669"/>
    <property type="project" value="UniProtKB-EC"/>
</dbReference>
<dbReference type="NCBIfam" id="TIGR00326">
    <property type="entry name" value="eubact_ribD"/>
    <property type="match status" value="1"/>
</dbReference>
<comment type="similarity">
    <text evidence="5 12">In the C-terminal section; belongs to the HTP reductase family.</text>
</comment>
<dbReference type="InterPro" id="IPR024072">
    <property type="entry name" value="DHFR-like_dom_sf"/>
</dbReference>
<feature type="binding site" evidence="14">
    <location>
        <position position="211"/>
    </location>
    <ligand>
        <name>substrate</name>
    </ligand>
</feature>
<evidence type="ECO:0000256" key="11">
    <source>
        <dbReference type="ARBA" id="ARBA00023268"/>
    </source>
</evidence>
<dbReference type="GO" id="GO:0009231">
    <property type="term" value="P:riboflavin biosynthetic process"/>
    <property type="evidence" value="ECO:0007669"/>
    <property type="project" value="UniProtKB-UniPathway"/>
</dbReference>
<dbReference type="UniPathway" id="UPA00275">
    <property type="reaction ID" value="UER00401"/>
</dbReference>
<dbReference type="EC" id="1.1.1.193" evidence="12"/>
<evidence type="ECO:0000256" key="2">
    <source>
        <dbReference type="ARBA" id="ARBA00004882"/>
    </source>
</evidence>
<evidence type="ECO:0000313" key="18">
    <source>
        <dbReference type="Proteomes" id="UP000630142"/>
    </source>
</evidence>
<name>A0A8J3GIF3_9HYPH</name>
<comment type="cofactor">
    <cofactor evidence="12 15">
        <name>Zn(2+)</name>
        <dbReference type="ChEBI" id="CHEBI:29105"/>
    </cofactor>
    <text evidence="12 15">Binds 1 zinc ion.</text>
</comment>
<comment type="caution">
    <text evidence="17">The sequence shown here is derived from an EMBL/GenBank/DDBJ whole genome shotgun (WGS) entry which is preliminary data.</text>
</comment>
<dbReference type="AlphaFoldDB" id="A0A8J3GIF3"/>
<comment type="pathway">
    <text evidence="3 12">Cofactor biosynthesis; riboflavin biosynthesis; 5-amino-6-(D-ribitylamino)uracil from GTP: step 3/4.</text>
</comment>
<dbReference type="Gene3D" id="3.40.140.10">
    <property type="entry name" value="Cytidine Deaminase, domain 2"/>
    <property type="match status" value="1"/>
</dbReference>
<comment type="catalytic activity">
    <reaction evidence="12">
        <text>2,5-diamino-6-hydroxy-4-(5-phosphoribosylamino)-pyrimidine + H2O + H(+) = 5-amino-6-(5-phospho-D-ribosylamino)uracil + NH4(+)</text>
        <dbReference type="Rhea" id="RHEA:21868"/>
        <dbReference type="ChEBI" id="CHEBI:15377"/>
        <dbReference type="ChEBI" id="CHEBI:15378"/>
        <dbReference type="ChEBI" id="CHEBI:28938"/>
        <dbReference type="ChEBI" id="CHEBI:58453"/>
        <dbReference type="ChEBI" id="CHEBI:58614"/>
        <dbReference type="EC" id="3.5.4.26"/>
    </reaction>
</comment>
<dbReference type="Proteomes" id="UP000630142">
    <property type="component" value="Unassembled WGS sequence"/>
</dbReference>
<evidence type="ECO:0000256" key="7">
    <source>
        <dbReference type="ARBA" id="ARBA00022723"/>
    </source>
</evidence>
<evidence type="ECO:0000256" key="5">
    <source>
        <dbReference type="ARBA" id="ARBA00007417"/>
    </source>
</evidence>
<dbReference type="SUPFAM" id="SSF53927">
    <property type="entry name" value="Cytidine deaminase-like"/>
    <property type="match status" value="1"/>
</dbReference>
<dbReference type="GO" id="GO:0008270">
    <property type="term" value="F:zinc ion binding"/>
    <property type="evidence" value="ECO:0007669"/>
    <property type="project" value="InterPro"/>
</dbReference>
<evidence type="ECO:0000256" key="3">
    <source>
        <dbReference type="ARBA" id="ARBA00004910"/>
    </source>
</evidence>
<comment type="pathway">
    <text evidence="2 12">Cofactor biosynthesis; riboflavin biosynthesis; 5-amino-6-(D-ribitylamino)uracil from GTP: step 2/4.</text>
</comment>
<evidence type="ECO:0000256" key="9">
    <source>
        <dbReference type="ARBA" id="ARBA00022857"/>
    </source>
</evidence>
<evidence type="ECO:0000256" key="15">
    <source>
        <dbReference type="PIRSR" id="PIRSR006769-3"/>
    </source>
</evidence>
<proteinExistence type="inferred from homology"/>
<dbReference type="SUPFAM" id="SSF53597">
    <property type="entry name" value="Dihydrofolate reductase-like"/>
    <property type="match status" value="1"/>
</dbReference>
<comment type="similarity">
    <text evidence="4 12">In the N-terminal section; belongs to the cytidine and deoxycytidylate deaminase family.</text>
</comment>
<keyword evidence="8 12" id="KW-0862">Zinc</keyword>
<dbReference type="Gene3D" id="3.40.430.10">
    <property type="entry name" value="Dihydrofolate Reductase, subunit A"/>
    <property type="match status" value="1"/>
</dbReference>